<dbReference type="InterPro" id="IPR000873">
    <property type="entry name" value="AMP-dep_synth/lig_dom"/>
</dbReference>
<evidence type="ECO:0000256" key="1">
    <source>
        <dbReference type="ARBA" id="ARBA00006432"/>
    </source>
</evidence>
<dbReference type="GO" id="GO:0005886">
    <property type="term" value="C:plasma membrane"/>
    <property type="evidence" value="ECO:0007669"/>
    <property type="project" value="TreeGrafter"/>
</dbReference>
<evidence type="ECO:0000259" key="6">
    <source>
        <dbReference type="Pfam" id="PF13193"/>
    </source>
</evidence>
<dbReference type="PANTHER" id="PTHR43107">
    <property type="entry name" value="LONG-CHAIN FATTY ACID TRANSPORT PROTEIN"/>
    <property type="match status" value="1"/>
</dbReference>
<dbReference type="PANTHER" id="PTHR43107:SF15">
    <property type="entry name" value="FATTY ACID TRANSPORT PROTEIN 3, ISOFORM A"/>
    <property type="match status" value="1"/>
</dbReference>
<gene>
    <name evidence="7" type="ORF">V3330_13265</name>
</gene>
<sequence length="553" mass="62651">MGQWDDKFKRHASKWASWSMQEYAQHDRVLPRIIEDKARQHPDRVVFQFRQEAVTFGDLNERINRVANGLLALGVSRGDKAAIMLPNCPEFLYVWFALNRIGAVEVPINVSLKGQGLAYQMVQSDCTILVADHQYRDRIEDIAERLADIRHITWTDTQAAAQSIPGWTGFEHLTMAELMGHPDTTPDIAVSYNDLASILYTSGTTGVSKGVMLSHHYWYDIWAQAVGYARYTEDDVLYSGLPLFHGNAQGITVGPAILADARAVIVERFSASRLWDDCRRWNCTEANYIGGMIPILLKQEPREDDADNPVRIMVGAAAPEDEWHQFQKRFNTKILEVYGMTECYSCLASPYDEPRPGSCGKPITGWDVRIVDDDDNECAPGSLGEFIARPNRMWIGTSGYYKQPEASLELMRNGWIHTGDLGRMDEDGYFYFVDRKKQAIRRRGENISSFEVESVITAHDAVLEACVVGVPSDVGEEEVKAVVVLKPEQDASEVELIRWCEPRLAYFSIPRYIAIRDSLPKTPSERVEKFKIKEEGITPDCWDREAAGIELQR</sequence>
<evidence type="ECO:0000313" key="7">
    <source>
        <dbReference type="EMBL" id="MEJ8568596.1"/>
    </source>
</evidence>
<protein>
    <submittedName>
        <fullName evidence="7">ATP-dependent acyl-CoA ligase</fullName>
    </submittedName>
</protein>
<keyword evidence="8" id="KW-1185">Reference proteome</keyword>
<dbReference type="GO" id="GO:0004467">
    <property type="term" value="F:long-chain fatty acid-CoA ligase activity"/>
    <property type="evidence" value="ECO:0007669"/>
    <property type="project" value="TreeGrafter"/>
</dbReference>
<accession>A0AAW9RM38</accession>
<dbReference type="RefSeq" id="WP_354695916.1">
    <property type="nucleotide sequence ID" value="NZ_JAZHOG010000008.1"/>
</dbReference>
<proteinExistence type="inferred from homology"/>
<dbReference type="InterPro" id="IPR042099">
    <property type="entry name" value="ANL_N_sf"/>
</dbReference>
<dbReference type="SUPFAM" id="SSF56801">
    <property type="entry name" value="Acetyl-CoA synthetase-like"/>
    <property type="match status" value="1"/>
</dbReference>
<dbReference type="Pfam" id="PF00501">
    <property type="entry name" value="AMP-binding"/>
    <property type="match status" value="1"/>
</dbReference>
<evidence type="ECO:0000256" key="2">
    <source>
        <dbReference type="ARBA" id="ARBA00022598"/>
    </source>
</evidence>
<keyword evidence="3" id="KW-0547">Nucleotide-binding</keyword>
<dbReference type="CDD" id="cd05934">
    <property type="entry name" value="FACL_DitJ_like"/>
    <property type="match status" value="1"/>
</dbReference>
<dbReference type="GO" id="GO:0005524">
    <property type="term" value="F:ATP binding"/>
    <property type="evidence" value="ECO:0007669"/>
    <property type="project" value="UniProtKB-KW"/>
</dbReference>
<comment type="similarity">
    <text evidence="1">Belongs to the ATP-dependent AMP-binding enzyme family.</text>
</comment>
<dbReference type="GO" id="GO:0005324">
    <property type="term" value="F:long-chain fatty acid transmembrane transporter activity"/>
    <property type="evidence" value="ECO:0007669"/>
    <property type="project" value="TreeGrafter"/>
</dbReference>
<dbReference type="Proteomes" id="UP001359886">
    <property type="component" value="Unassembled WGS sequence"/>
</dbReference>
<feature type="domain" description="AMP-binding enzyme C-terminal" evidence="6">
    <location>
        <begin position="451"/>
        <end position="524"/>
    </location>
</feature>
<evidence type="ECO:0000259" key="5">
    <source>
        <dbReference type="Pfam" id="PF00501"/>
    </source>
</evidence>
<dbReference type="InterPro" id="IPR045851">
    <property type="entry name" value="AMP-bd_C_sf"/>
</dbReference>
<comment type="caution">
    <text evidence="7">The sequence shown here is derived from an EMBL/GenBank/DDBJ whole genome shotgun (WGS) entry which is preliminary data.</text>
</comment>
<keyword evidence="4" id="KW-0067">ATP-binding</keyword>
<dbReference type="Gene3D" id="3.40.50.12780">
    <property type="entry name" value="N-terminal domain of ligase-like"/>
    <property type="match status" value="1"/>
</dbReference>
<dbReference type="Pfam" id="PF13193">
    <property type="entry name" value="AMP-binding_C"/>
    <property type="match status" value="1"/>
</dbReference>
<organism evidence="7 8">
    <name type="scientific">Elongatibacter sediminis</name>
    <dbReference type="NCBI Taxonomy" id="3119006"/>
    <lineage>
        <taxon>Bacteria</taxon>
        <taxon>Pseudomonadati</taxon>
        <taxon>Pseudomonadota</taxon>
        <taxon>Gammaproteobacteria</taxon>
        <taxon>Chromatiales</taxon>
        <taxon>Wenzhouxiangellaceae</taxon>
        <taxon>Elongatibacter</taxon>
    </lineage>
</organism>
<dbReference type="InterPro" id="IPR025110">
    <property type="entry name" value="AMP-bd_C"/>
</dbReference>
<reference evidence="7 8" key="1">
    <citation type="submission" date="2024-02" db="EMBL/GenBank/DDBJ databases">
        <title>A novel Wenzhouxiangellaceae bacterium, isolated from coastal sediments.</title>
        <authorList>
            <person name="Du Z.-J."/>
            <person name="Ye Y.-Q."/>
            <person name="Zhang X.-Y."/>
        </authorList>
    </citation>
    <scope>NUCLEOTIDE SEQUENCE [LARGE SCALE GENOMIC DNA]</scope>
    <source>
        <strain evidence="7 8">CH-27</strain>
    </source>
</reference>
<dbReference type="Gene3D" id="3.30.300.30">
    <property type="match status" value="1"/>
</dbReference>
<evidence type="ECO:0000256" key="4">
    <source>
        <dbReference type="ARBA" id="ARBA00022840"/>
    </source>
</evidence>
<name>A0AAW9RM38_9GAMM</name>
<dbReference type="AlphaFoldDB" id="A0AAW9RM38"/>
<dbReference type="PROSITE" id="PS00455">
    <property type="entry name" value="AMP_BINDING"/>
    <property type="match status" value="1"/>
</dbReference>
<dbReference type="EMBL" id="JAZHOG010000008">
    <property type="protein sequence ID" value="MEJ8568596.1"/>
    <property type="molecule type" value="Genomic_DNA"/>
</dbReference>
<dbReference type="InterPro" id="IPR020845">
    <property type="entry name" value="AMP-binding_CS"/>
</dbReference>
<evidence type="ECO:0000256" key="3">
    <source>
        <dbReference type="ARBA" id="ARBA00022741"/>
    </source>
</evidence>
<dbReference type="GO" id="GO:0044539">
    <property type="term" value="P:long-chain fatty acid import into cell"/>
    <property type="evidence" value="ECO:0007669"/>
    <property type="project" value="TreeGrafter"/>
</dbReference>
<evidence type="ECO:0000313" key="8">
    <source>
        <dbReference type="Proteomes" id="UP001359886"/>
    </source>
</evidence>
<feature type="domain" description="AMP-dependent synthetase/ligase" evidence="5">
    <location>
        <begin position="35"/>
        <end position="389"/>
    </location>
</feature>
<keyword evidence="2 7" id="KW-0436">Ligase</keyword>